<reference evidence="6 7" key="1">
    <citation type="submission" date="2024-03" db="EMBL/GenBank/DDBJ databases">
        <title>Community enrichment and isolation of bacterial strains for fucoidan degradation.</title>
        <authorList>
            <person name="Sichert A."/>
        </authorList>
    </citation>
    <scope>NUCLEOTIDE SEQUENCE [LARGE SCALE GENOMIC DNA]</scope>
    <source>
        <strain evidence="6 7">AS12</strain>
    </source>
</reference>
<keyword evidence="2 3" id="KW-0807">Transducer</keyword>
<dbReference type="EMBL" id="JBBMQS010000015">
    <property type="protein sequence ID" value="MEM5499547.1"/>
    <property type="molecule type" value="Genomic_DNA"/>
</dbReference>
<organism evidence="6 7">
    <name type="scientific">Paraglaciecola mesophila</name>
    <dbReference type="NCBI Taxonomy" id="197222"/>
    <lineage>
        <taxon>Bacteria</taxon>
        <taxon>Pseudomonadati</taxon>
        <taxon>Pseudomonadota</taxon>
        <taxon>Gammaproteobacteria</taxon>
        <taxon>Alteromonadales</taxon>
        <taxon>Alteromonadaceae</taxon>
        <taxon>Paraglaciecola</taxon>
    </lineage>
</organism>
<evidence type="ECO:0000259" key="5">
    <source>
        <dbReference type="PROSITE" id="PS50111"/>
    </source>
</evidence>
<dbReference type="Pfam" id="PF00015">
    <property type="entry name" value="MCPsignal"/>
    <property type="match status" value="1"/>
</dbReference>
<dbReference type="InterPro" id="IPR024478">
    <property type="entry name" value="HlyB_4HB_MCP"/>
</dbReference>
<feature type="transmembrane region" description="Helical" evidence="4">
    <location>
        <begin position="191"/>
        <end position="213"/>
    </location>
</feature>
<dbReference type="InterPro" id="IPR004089">
    <property type="entry name" value="MCPsignal_dom"/>
</dbReference>
<feature type="transmembrane region" description="Helical" evidence="4">
    <location>
        <begin position="12"/>
        <end position="29"/>
    </location>
</feature>
<proteinExistence type="predicted"/>
<gene>
    <name evidence="6" type="ORF">WNY77_19200</name>
</gene>
<evidence type="ECO:0000256" key="4">
    <source>
        <dbReference type="SAM" id="Phobius"/>
    </source>
</evidence>
<evidence type="ECO:0000256" key="2">
    <source>
        <dbReference type="ARBA" id="ARBA00023224"/>
    </source>
</evidence>
<dbReference type="RefSeq" id="WP_342882647.1">
    <property type="nucleotide sequence ID" value="NZ_JBBMQS010000015.1"/>
</dbReference>
<feature type="domain" description="Methyl-accepting transducer" evidence="5">
    <location>
        <begin position="273"/>
        <end position="509"/>
    </location>
</feature>
<dbReference type="Proteomes" id="UP001461163">
    <property type="component" value="Unassembled WGS sequence"/>
</dbReference>
<keyword evidence="7" id="KW-1185">Reference proteome</keyword>
<evidence type="ECO:0000313" key="7">
    <source>
        <dbReference type="Proteomes" id="UP001461163"/>
    </source>
</evidence>
<dbReference type="Gene3D" id="1.10.287.950">
    <property type="entry name" value="Methyl-accepting chemotaxis protein"/>
    <property type="match status" value="1"/>
</dbReference>
<dbReference type="PANTHER" id="PTHR32089:SF112">
    <property type="entry name" value="LYSOZYME-LIKE PROTEIN-RELATED"/>
    <property type="match status" value="1"/>
</dbReference>
<evidence type="ECO:0000256" key="1">
    <source>
        <dbReference type="ARBA" id="ARBA00004370"/>
    </source>
</evidence>
<comment type="caution">
    <text evidence="6">The sequence shown here is derived from an EMBL/GenBank/DDBJ whole genome shotgun (WGS) entry which is preliminary data.</text>
</comment>
<sequence length="546" mass="59401">MHNMTIRQKLFAGFGLVLFMMVSLVIIGIQNVNYIDETLTEISDVNSVKQRYAINYRGSVHDRAIDIRDVVLATNNAEVQVLARHINTLETYYHESEQAMKNMIDSGVVFTPEEASMLAKIAAIQKKTTPQIQQIITLTQQGDGLQAKSLLVSEVAGNFKQWLKVINGFIDYQEEVNKVATPKAREVAGNFQYLMVIITSIAILIGVGVTVLISRNLTNQLGAEPSVAADALANMTSGDLNTQIDTCCPESLMGSVVTMREKLRGIVASIFSGATELAAQTKMVSAGSEQVYRAAQIQATLTTETTESLNTMRQGLANVSESMSQSEINSAETSKFAKLGKEKIDESAREMELISSTVGATVMQIKQLEDRTKEIGSIISVIGSISDQTNLLALNAAIEAARAGESGRGFAVVADEVRNLSLRTGEATQQIEKMINEVQNETAASVIAMEKTQPLVENGRALTIETIDLLLNIEKQANSSLLNVQEVANATNQQVEFIEKISISMQDINTMSTESIAALQTNNEITQSLDVLSQELKTTVGYFKLG</sequence>
<evidence type="ECO:0000256" key="3">
    <source>
        <dbReference type="PROSITE-ProRule" id="PRU00284"/>
    </source>
</evidence>
<dbReference type="InterPro" id="IPR047347">
    <property type="entry name" value="YvaQ-like_sensor"/>
</dbReference>
<keyword evidence="4" id="KW-0472">Membrane</keyword>
<name>A0ABU9T077_9ALTE</name>
<dbReference type="PANTHER" id="PTHR32089">
    <property type="entry name" value="METHYL-ACCEPTING CHEMOTAXIS PROTEIN MCPB"/>
    <property type="match status" value="1"/>
</dbReference>
<dbReference type="PROSITE" id="PS50111">
    <property type="entry name" value="CHEMOTAXIS_TRANSDUC_2"/>
    <property type="match status" value="1"/>
</dbReference>
<protein>
    <submittedName>
        <fullName evidence="6">Methyl-accepting chemotaxis protein</fullName>
    </submittedName>
</protein>
<evidence type="ECO:0000313" key="6">
    <source>
        <dbReference type="EMBL" id="MEM5499547.1"/>
    </source>
</evidence>
<dbReference type="SUPFAM" id="SSF58104">
    <property type="entry name" value="Methyl-accepting chemotaxis protein (MCP) signaling domain"/>
    <property type="match status" value="1"/>
</dbReference>
<dbReference type="Pfam" id="PF12729">
    <property type="entry name" value="4HB_MCP_1"/>
    <property type="match status" value="1"/>
</dbReference>
<dbReference type="CDD" id="cd19411">
    <property type="entry name" value="MCP2201-like_sensor"/>
    <property type="match status" value="1"/>
</dbReference>
<keyword evidence="4" id="KW-1133">Transmembrane helix</keyword>
<keyword evidence="4" id="KW-0812">Transmembrane</keyword>
<comment type="subcellular location">
    <subcellularLocation>
        <location evidence="1">Membrane</location>
    </subcellularLocation>
</comment>
<dbReference type="SMART" id="SM00283">
    <property type="entry name" value="MA"/>
    <property type="match status" value="1"/>
</dbReference>
<accession>A0ABU9T077</accession>